<organism evidence="2 3">
    <name type="scientific">Dyadobacter frigoris</name>
    <dbReference type="NCBI Taxonomy" id="2576211"/>
    <lineage>
        <taxon>Bacteria</taxon>
        <taxon>Pseudomonadati</taxon>
        <taxon>Bacteroidota</taxon>
        <taxon>Cytophagia</taxon>
        <taxon>Cytophagales</taxon>
        <taxon>Spirosomataceae</taxon>
        <taxon>Dyadobacter</taxon>
    </lineage>
</organism>
<feature type="domain" description="Helix-turn-helix" evidence="1">
    <location>
        <begin position="47"/>
        <end position="93"/>
    </location>
</feature>
<evidence type="ECO:0000313" key="2">
    <source>
        <dbReference type="EMBL" id="TKT94165.1"/>
    </source>
</evidence>
<dbReference type="InterPro" id="IPR009061">
    <property type="entry name" value="DNA-bd_dom_put_sf"/>
</dbReference>
<dbReference type="EMBL" id="SZVO01000001">
    <property type="protein sequence ID" value="TKT94165.1"/>
    <property type="molecule type" value="Genomic_DNA"/>
</dbReference>
<accession>A0A4U6DBL7</accession>
<proteinExistence type="predicted"/>
<dbReference type="NCBIfam" id="TIGR01764">
    <property type="entry name" value="excise"/>
    <property type="match status" value="1"/>
</dbReference>
<dbReference type="RefSeq" id="WP_137338454.1">
    <property type="nucleotide sequence ID" value="NZ_SZVO01000001.1"/>
</dbReference>
<dbReference type="SUPFAM" id="SSF46955">
    <property type="entry name" value="Putative DNA-binding domain"/>
    <property type="match status" value="1"/>
</dbReference>
<dbReference type="GO" id="GO:0003677">
    <property type="term" value="F:DNA binding"/>
    <property type="evidence" value="ECO:0007669"/>
    <property type="project" value="InterPro"/>
</dbReference>
<dbReference type="AlphaFoldDB" id="A0A4U6DBL7"/>
<dbReference type="InterPro" id="IPR010093">
    <property type="entry name" value="SinI_DNA-bd"/>
</dbReference>
<reference evidence="2 3" key="1">
    <citation type="submission" date="2019-05" db="EMBL/GenBank/DDBJ databases">
        <title>Dyadobacter AR-3-8 sp. nov., isolated from arctic soil.</title>
        <authorList>
            <person name="Chaudhary D.K."/>
        </authorList>
    </citation>
    <scope>NUCLEOTIDE SEQUENCE [LARGE SCALE GENOMIC DNA]</scope>
    <source>
        <strain evidence="2 3">AR-3-8</strain>
    </source>
</reference>
<dbReference type="InterPro" id="IPR041657">
    <property type="entry name" value="HTH_17"/>
</dbReference>
<evidence type="ECO:0000259" key="1">
    <source>
        <dbReference type="Pfam" id="PF12728"/>
    </source>
</evidence>
<sequence length="122" mass="14042">MNNKSPINTSEYIFLPEIYLESKIQLAVKTAILDLQKTSLKNSKEILRVSEAAALLGLHPSTIYRHIRNNQIPFVKRNGSVWLLRSQLLSWLKYNDKPVVDVVLEVLKTNKTCVLVFPEKHE</sequence>
<comment type="caution">
    <text evidence="2">The sequence shown here is derived from an EMBL/GenBank/DDBJ whole genome shotgun (WGS) entry which is preliminary data.</text>
</comment>
<dbReference type="Proteomes" id="UP000304900">
    <property type="component" value="Unassembled WGS sequence"/>
</dbReference>
<protein>
    <submittedName>
        <fullName evidence="2">Helix-turn-helix domain-containing protein</fullName>
    </submittedName>
</protein>
<dbReference type="OrthoDB" id="597977at2"/>
<evidence type="ECO:0000313" key="3">
    <source>
        <dbReference type="Proteomes" id="UP000304900"/>
    </source>
</evidence>
<name>A0A4U6DBL7_9BACT</name>
<keyword evidence="3" id="KW-1185">Reference proteome</keyword>
<gene>
    <name evidence="2" type="ORF">FDK13_02845</name>
</gene>
<dbReference type="Pfam" id="PF12728">
    <property type="entry name" value="HTH_17"/>
    <property type="match status" value="1"/>
</dbReference>